<feature type="transmembrane region" description="Helical" evidence="1">
    <location>
        <begin position="12"/>
        <end position="33"/>
    </location>
</feature>
<evidence type="ECO:0000313" key="6">
    <source>
        <dbReference type="EMBL" id="CAB5003694.1"/>
    </source>
</evidence>
<evidence type="ECO:0000313" key="2">
    <source>
        <dbReference type="EMBL" id="CAB4363237.1"/>
    </source>
</evidence>
<evidence type="ECO:0000313" key="4">
    <source>
        <dbReference type="EMBL" id="CAB4848775.1"/>
    </source>
</evidence>
<feature type="transmembrane region" description="Helical" evidence="1">
    <location>
        <begin position="138"/>
        <end position="159"/>
    </location>
</feature>
<accession>A0A6J7I9L2</accession>
<dbReference type="EMBL" id="CAEZYF010000014">
    <property type="protein sequence ID" value="CAB4732422.1"/>
    <property type="molecule type" value="Genomic_DNA"/>
</dbReference>
<dbReference type="EMBL" id="CAFBIY010000030">
    <property type="protein sequence ID" value="CAB4848775.1"/>
    <property type="molecule type" value="Genomic_DNA"/>
</dbReference>
<evidence type="ECO:0000256" key="1">
    <source>
        <dbReference type="SAM" id="Phobius"/>
    </source>
</evidence>
<dbReference type="EMBL" id="CAFBOL010000078">
    <property type="protein sequence ID" value="CAB5003694.1"/>
    <property type="molecule type" value="Genomic_DNA"/>
</dbReference>
<sequence>MTHELPTRASWWFSLAMGATTAAITAFLLQLALVPTVLLLAAVALLVRLDAPTGTLARRLIIRFESDVTEDSDRIERRPRVLLALFAVFPLALAINAWQSAGPDDQWNTLSAAITAAGCWVGWSFAEHGRSIGRPIRWFPYWLTVCLAIGIFHTAGGPFHVRWAYCQSKLTAAVEQGTPFGAHATGWMCWPDAHVREVNGQTRLYLDGGISSETGQGLVYSPDGAIEQTSRLQALRDLGSGWYWFETGSVVRSIWFDG</sequence>
<keyword evidence="1" id="KW-0812">Transmembrane</keyword>
<keyword evidence="1" id="KW-1133">Transmembrane helix</keyword>
<evidence type="ECO:0000313" key="5">
    <source>
        <dbReference type="EMBL" id="CAB4927753.1"/>
    </source>
</evidence>
<evidence type="ECO:0000313" key="3">
    <source>
        <dbReference type="EMBL" id="CAB4732422.1"/>
    </source>
</evidence>
<organism evidence="5">
    <name type="scientific">freshwater metagenome</name>
    <dbReference type="NCBI Taxonomy" id="449393"/>
    <lineage>
        <taxon>unclassified sequences</taxon>
        <taxon>metagenomes</taxon>
        <taxon>ecological metagenomes</taxon>
    </lineage>
</organism>
<feature type="transmembrane region" description="Helical" evidence="1">
    <location>
        <begin position="81"/>
        <end position="101"/>
    </location>
</feature>
<keyword evidence="1" id="KW-0472">Membrane</keyword>
<dbReference type="EMBL" id="CAFBMT010000005">
    <property type="protein sequence ID" value="CAB4927753.1"/>
    <property type="molecule type" value="Genomic_DNA"/>
</dbReference>
<feature type="transmembrane region" description="Helical" evidence="1">
    <location>
        <begin position="107"/>
        <end position="126"/>
    </location>
</feature>
<dbReference type="AlphaFoldDB" id="A0A6J7I9L2"/>
<protein>
    <submittedName>
        <fullName evidence="5">Unannotated protein</fullName>
    </submittedName>
</protein>
<reference evidence="5" key="1">
    <citation type="submission" date="2020-05" db="EMBL/GenBank/DDBJ databases">
        <authorList>
            <person name="Chiriac C."/>
            <person name="Salcher M."/>
            <person name="Ghai R."/>
            <person name="Kavagutti S V."/>
        </authorList>
    </citation>
    <scope>NUCLEOTIDE SEQUENCE</scope>
</reference>
<proteinExistence type="predicted"/>
<name>A0A6J7I9L2_9ZZZZ</name>
<gene>
    <name evidence="3" type="ORF">UFOPK2656_02223</name>
    <name evidence="4" type="ORF">UFOPK3267_00779</name>
    <name evidence="5" type="ORF">UFOPK3651_01280</name>
    <name evidence="6" type="ORF">UFOPK3931_02339</name>
    <name evidence="2" type="ORF">UFOPK4189_01019</name>
</gene>
<dbReference type="EMBL" id="CAESGF010000005">
    <property type="protein sequence ID" value="CAB4363237.1"/>
    <property type="molecule type" value="Genomic_DNA"/>
</dbReference>